<evidence type="ECO:0000256" key="2">
    <source>
        <dbReference type="ARBA" id="ARBA00023125"/>
    </source>
</evidence>
<dbReference type="PANTHER" id="PTHR46796">
    <property type="entry name" value="HTH-TYPE TRANSCRIPTIONAL ACTIVATOR RHAS-RELATED"/>
    <property type="match status" value="1"/>
</dbReference>
<dbReference type="PROSITE" id="PS01124">
    <property type="entry name" value="HTH_ARAC_FAMILY_2"/>
    <property type="match status" value="1"/>
</dbReference>
<evidence type="ECO:0000313" key="5">
    <source>
        <dbReference type="EMBL" id="GAA0634409.1"/>
    </source>
</evidence>
<dbReference type="InterPro" id="IPR035418">
    <property type="entry name" value="AraC-bd_2"/>
</dbReference>
<keyword evidence="6" id="KW-1185">Reference proteome</keyword>
<feature type="domain" description="HTH araC/xylS-type" evidence="4">
    <location>
        <begin position="224"/>
        <end position="322"/>
    </location>
</feature>
<keyword evidence="3" id="KW-0804">Transcription</keyword>
<evidence type="ECO:0000313" key="6">
    <source>
        <dbReference type="Proteomes" id="UP001500957"/>
    </source>
</evidence>
<comment type="caution">
    <text evidence="5">The sequence shown here is derived from an EMBL/GenBank/DDBJ whole genome shotgun (WGS) entry which is preliminary data.</text>
</comment>
<dbReference type="Gene3D" id="1.10.10.60">
    <property type="entry name" value="Homeodomain-like"/>
    <property type="match status" value="1"/>
</dbReference>
<dbReference type="PANTHER" id="PTHR46796:SF6">
    <property type="entry name" value="ARAC SUBFAMILY"/>
    <property type="match status" value="1"/>
</dbReference>
<dbReference type="SUPFAM" id="SSF46689">
    <property type="entry name" value="Homeodomain-like"/>
    <property type="match status" value="1"/>
</dbReference>
<dbReference type="InterPro" id="IPR050204">
    <property type="entry name" value="AraC_XylS_family_regulators"/>
</dbReference>
<dbReference type="Pfam" id="PF14525">
    <property type="entry name" value="AraC_binding_2"/>
    <property type="match status" value="1"/>
</dbReference>
<accession>A0ABN1H9H3</accession>
<protein>
    <submittedName>
        <fullName evidence="5">Helix-turn-helix domain-containing protein</fullName>
    </submittedName>
</protein>
<dbReference type="SMART" id="SM00342">
    <property type="entry name" value="HTH_ARAC"/>
    <property type="match status" value="1"/>
</dbReference>
<name>A0ABN1H9H3_9ACTN</name>
<dbReference type="Pfam" id="PF12833">
    <property type="entry name" value="HTH_18"/>
    <property type="match status" value="1"/>
</dbReference>
<evidence type="ECO:0000259" key="4">
    <source>
        <dbReference type="PROSITE" id="PS01124"/>
    </source>
</evidence>
<reference evidence="5 6" key="1">
    <citation type="journal article" date="2019" name="Int. J. Syst. Evol. Microbiol.">
        <title>The Global Catalogue of Microorganisms (GCM) 10K type strain sequencing project: providing services to taxonomists for standard genome sequencing and annotation.</title>
        <authorList>
            <consortium name="The Broad Institute Genomics Platform"/>
            <consortium name="The Broad Institute Genome Sequencing Center for Infectious Disease"/>
            <person name="Wu L."/>
            <person name="Ma J."/>
        </authorList>
    </citation>
    <scope>NUCLEOTIDE SEQUENCE [LARGE SCALE GENOMIC DNA]</scope>
    <source>
        <strain evidence="5 6">JCM 10671</strain>
    </source>
</reference>
<proteinExistence type="predicted"/>
<gene>
    <name evidence="5" type="ORF">GCM10009547_43020</name>
</gene>
<dbReference type="Proteomes" id="UP001500957">
    <property type="component" value="Unassembled WGS sequence"/>
</dbReference>
<evidence type="ECO:0000256" key="1">
    <source>
        <dbReference type="ARBA" id="ARBA00023015"/>
    </source>
</evidence>
<keyword evidence="1" id="KW-0805">Transcription regulation</keyword>
<dbReference type="InterPro" id="IPR018060">
    <property type="entry name" value="HTH_AraC"/>
</dbReference>
<dbReference type="InterPro" id="IPR009057">
    <property type="entry name" value="Homeodomain-like_sf"/>
</dbReference>
<dbReference type="RefSeq" id="WP_344608664.1">
    <property type="nucleotide sequence ID" value="NZ_BAAAHE010000047.1"/>
</dbReference>
<keyword evidence="2" id="KW-0238">DNA-binding</keyword>
<evidence type="ECO:0000256" key="3">
    <source>
        <dbReference type="ARBA" id="ARBA00023163"/>
    </source>
</evidence>
<sequence length="332" mass="35703">MRYLTVADHPPAEQFSYWRDVICQVCTPLAAEREPEHRGGEPALERMTGWARSSTVGSSHCAEVCSRTQVLVHGPGEIRRMSSDDVFVSLQLRGHCIAGQGDRVCHIGPGSFAMFDTTDTYRLAYSGDDAGEWQVLSFRVPRSRLVPLVTDPGGFTAVAHDATQGGIAALVASTMTSIWRNVETLDDVAAQSSETALLTLLAAAAGDTVGREVCAETMGAALRASINRHLAGNLHTDLTAASVAARFGISVRKLHGLYATSDQTFAQTVMTLRVEAAARDLLAGGAGTLTDTAMRWGFADLSHMNRVFRARFGCLPSEFRQRPAAELPDPGR</sequence>
<organism evidence="5 6">
    <name type="scientific">Sporichthya brevicatena</name>
    <dbReference type="NCBI Taxonomy" id="171442"/>
    <lineage>
        <taxon>Bacteria</taxon>
        <taxon>Bacillati</taxon>
        <taxon>Actinomycetota</taxon>
        <taxon>Actinomycetes</taxon>
        <taxon>Sporichthyales</taxon>
        <taxon>Sporichthyaceae</taxon>
        <taxon>Sporichthya</taxon>
    </lineage>
</organism>
<dbReference type="EMBL" id="BAAAHE010000047">
    <property type="protein sequence ID" value="GAA0634409.1"/>
    <property type="molecule type" value="Genomic_DNA"/>
</dbReference>